<dbReference type="InterPro" id="IPR027417">
    <property type="entry name" value="P-loop_NTPase"/>
</dbReference>
<accession>A0A1W6SA12</accession>
<evidence type="ECO:0000256" key="23">
    <source>
        <dbReference type="ARBA" id="ARBA00049360"/>
    </source>
</evidence>
<comment type="subcellular location">
    <subcellularLocation>
        <location evidence="3">Host nucleus</location>
    </subcellularLocation>
</comment>
<evidence type="ECO:0000256" key="2">
    <source>
        <dbReference type="ARBA" id="ARBA00001946"/>
    </source>
</evidence>
<evidence type="ECO:0000256" key="17">
    <source>
        <dbReference type="ARBA" id="ARBA00022840"/>
    </source>
</evidence>
<keyword evidence="19" id="KW-0238">DNA-binding</keyword>
<keyword evidence="14" id="KW-0255">Endonuclease</keyword>
<evidence type="ECO:0000259" key="24">
    <source>
        <dbReference type="PROSITE" id="PS52020"/>
    </source>
</evidence>
<dbReference type="Pfam" id="PF02407">
    <property type="entry name" value="Viral_Rep"/>
    <property type="match status" value="1"/>
</dbReference>
<keyword evidence="13" id="KW-0547">Nucleotide-binding</keyword>
<dbReference type="GO" id="GO:0004519">
    <property type="term" value="F:endonuclease activity"/>
    <property type="evidence" value="ECO:0007669"/>
    <property type="project" value="UniProtKB-KW"/>
</dbReference>
<dbReference type="GO" id="GO:0006260">
    <property type="term" value="P:DNA replication"/>
    <property type="evidence" value="ECO:0007669"/>
    <property type="project" value="UniProtKB-KW"/>
</dbReference>
<dbReference type="InterPro" id="IPR049912">
    <property type="entry name" value="CRESS_DNA_REP"/>
</dbReference>
<dbReference type="InterPro" id="IPR000605">
    <property type="entry name" value="Helicase_SF3_ssDNA/RNA_vir"/>
</dbReference>
<dbReference type="SUPFAM" id="SSF52540">
    <property type="entry name" value="P-loop containing nucleoside triphosphate hydrolases"/>
    <property type="match status" value="1"/>
</dbReference>
<organism evidence="25 26">
    <name type="scientific">Tick circovirus</name>
    <dbReference type="NCBI Taxonomy" id="1983779"/>
    <lineage>
        <taxon>Viruses</taxon>
        <taxon>Monodnaviria</taxon>
        <taxon>Shotokuvirae</taxon>
        <taxon>Cressdnaviricota</taxon>
        <taxon>Arfiviricetes</taxon>
        <taxon>Cirlivirales</taxon>
        <taxon>Circoviridae</taxon>
        <taxon>Circovirus</taxon>
        <taxon>Circovirus pichong</taxon>
    </lineage>
</organism>
<evidence type="ECO:0000313" key="25">
    <source>
        <dbReference type="EMBL" id="ARO77518.1"/>
    </source>
</evidence>
<evidence type="ECO:0000256" key="3">
    <source>
        <dbReference type="ARBA" id="ARBA00004147"/>
    </source>
</evidence>
<feature type="domain" description="CRESS-DNA virus Rep endonuclease" evidence="24">
    <location>
        <begin position="11"/>
        <end position="108"/>
    </location>
</feature>
<dbReference type="GO" id="GO:0046872">
    <property type="term" value="F:metal ion binding"/>
    <property type="evidence" value="ECO:0007669"/>
    <property type="project" value="UniProtKB-KW"/>
</dbReference>
<proteinExistence type="inferred from homology"/>
<evidence type="ECO:0000256" key="10">
    <source>
        <dbReference type="ARBA" id="ARBA00022705"/>
    </source>
</evidence>
<evidence type="ECO:0000256" key="12">
    <source>
        <dbReference type="ARBA" id="ARBA00022723"/>
    </source>
</evidence>
<evidence type="ECO:0000256" key="1">
    <source>
        <dbReference type="ARBA" id="ARBA00001936"/>
    </source>
</evidence>
<keyword evidence="15" id="KW-0378">Hydrolase</keyword>
<dbReference type="Pfam" id="PF00910">
    <property type="entry name" value="RNA_helicase"/>
    <property type="match status" value="1"/>
</dbReference>
<keyword evidence="18" id="KW-0190">Covalent protein-DNA linkage</keyword>
<dbReference type="GO" id="GO:0005524">
    <property type="term" value="F:ATP binding"/>
    <property type="evidence" value="ECO:0007669"/>
    <property type="project" value="UniProtKB-KW"/>
</dbReference>
<evidence type="ECO:0000256" key="5">
    <source>
        <dbReference type="ARBA" id="ARBA00011448"/>
    </source>
</evidence>
<evidence type="ECO:0000256" key="8">
    <source>
        <dbReference type="ARBA" id="ARBA00022679"/>
    </source>
</evidence>
<evidence type="ECO:0000256" key="20">
    <source>
        <dbReference type="ARBA" id="ARBA00023268"/>
    </source>
</evidence>
<comment type="subunit">
    <text evidence="5">Interacts with the capsid protein; this interaction relocates Rep into the nucleus.</text>
</comment>
<dbReference type="GO" id="GO:0042025">
    <property type="term" value="C:host cell nucleus"/>
    <property type="evidence" value="ECO:0007669"/>
    <property type="project" value="UniProtKB-SubCell"/>
</dbReference>
<evidence type="ECO:0000256" key="13">
    <source>
        <dbReference type="ARBA" id="ARBA00022741"/>
    </source>
</evidence>
<keyword evidence="17" id="KW-0067">ATP-binding</keyword>
<dbReference type="PROSITE" id="PS52020">
    <property type="entry name" value="CRESS_DNA_REP"/>
    <property type="match status" value="1"/>
</dbReference>
<evidence type="ECO:0000256" key="15">
    <source>
        <dbReference type="ARBA" id="ARBA00022801"/>
    </source>
</evidence>
<evidence type="ECO:0000256" key="4">
    <source>
        <dbReference type="ARBA" id="ARBA00008545"/>
    </source>
</evidence>
<reference evidence="25 26" key="1">
    <citation type="submission" date="2016-10" db="EMBL/GenBank/DDBJ databases">
        <title>Detection of circovirus in ticks in northeastern China.</title>
        <authorList>
            <person name="Liu H.H."/>
            <person name="Liu Q."/>
        </authorList>
    </citation>
    <scope>NUCLEOTIDE SEQUENCE [LARGE SCALE GENOMIC DNA]</scope>
    <source>
        <strain evidence="25">Hlj-hl499</strain>
    </source>
</reference>
<protein>
    <recommendedName>
        <fullName evidence="6">Replication-associated protein</fullName>
    </recommendedName>
    <alternativeName>
        <fullName evidence="21">ATP-dependent helicase Rep</fullName>
    </alternativeName>
    <alternativeName>
        <fullName evidence="22">RepP</fullName>
    </alternativeName>
</protein>
<keyword evidence="9" id="KW-0548">Nucleotidyltransferase</keyword>
<evidence type="ECO:0000256" key="9">
    <source>
        <dbReference type="ARBA" id="ARBA00022695"/>
    </source>
</evidence>
<dbReference type="Proteomes" id="UP000287565">
    <property type="component" value="Genome"/>
</dbReference>
<comment type="cofactor">
    <cofactor evidence="1">
        <name>Mn(2+)</name>
        <dbReference type="ChEBI" id="CHEBI:29035"/>
    </cofactor>
</comment>
<evidence type="ECO:0000256" key="16">
    <source>
        <dbReference type="ARBA" id="ARBA00022806"/>
    </source>
</evidence>
<evidence type="ECO:0000256" key="21">
    <source>
        <dbReference type="ARBA" id="ARBA00030754"/>
    </source>
</evidence>
<name>A0A1W6SA12_9CIRC</name>
<evidence type="ECO:0000313" key="26">
    <source>
        <dbReference type="Proteomes" id="UP000287565"/>
    </source>
</evidence>
<evidence type="ECO:0000256" key="22">
    <source>
        <dbReference type="ARBA" id="ARBA00032243"/>
    </source>
</evidence>
<comment type="similarity">
    <text evidence="4">Belongs to the nanoviruses/circoviruses replication-associated protein family.</text>
</comment>
<dbReference type="Gene3D" id="3.40.1310.20">
    <property type="match status" value="1"/>
</dbReference>
<evidence type="ECO:0000256" key="14">
    <source>
        <dbReference type="ARBA" id="ARBA00022759"/>
    </source>
</evidence>
<dbReference type="GO" id="GO:0003723">
    <property type="term" value="F:RNA binding"/>
    <property type="evidence" value="ECO:0007669"/>
    <property type="project" value="InterPro"/>
</dbReference>
<dbReference type="GO" id="GO:0003724">
    <property type="term" value="F:RNA helicase activity"/>
    <property type="evidence" value="ECO:0007669"/>
    <property type="project" value="InterPro"/>
</dbReference>
<comment type="catalytic activity">
    <reaction evidence="23">
        <text>ATP + H2O = ADP + phosphate + H(+)</text>
        <dbReference type="Rhea" id="RHEA:13065"/>
        <dbReference type="ChEBI" id="CHEBI:15377"/>
        <dbReference type="ChEBI" id="CHEBI:15378"/>
        <dbReference type="ChEBI" id="CHEBI:30616"/>
        <dbReference type="ChEBI" id="CHEBI:43474"/>
        <dbReference type="ChEBI" id="CHEBI:456216"/>
    </reaction>
</comment>
<evidence type="ECO:0000256" key="19">
    <source>
        <dbReference type="ARBA" id="ARBA00023125"/>
    </source>
</evidence>
<keyword evidence="8" id="KW-0808">Transferase</keyword>
<evidence type="ECO:0000256" key="6">
    <source>
        <dbReference type="ARBA" id="ARBA00014531"/>
    </source>
</evidence>
<keyword evidence="12" id="KW-0479">Metal-binding</keyword>
<dbReference type="EMBL" id="KX987147">
    <property type="protein sequence ID" value="ARO77518.1"/>
    <property type="molecule type" value="Genomic_DNA"/>
</dbReference>
<evidence type="ECO:0000256" key="18">
    <source>
        <dbReference type="ARBA" id="ARBA00023124"/>
    </source>
</evidence>
<comment type="cofactor">
    <cofactor evidence="2">
        <name>Mg(2+)</name>
        <dbReference type="ChEBI" id="CHEBI:18420"/>
    </cofactor>
</comment>
<keyword evidence="11" id="KW-0540">Nuclease</keyword>
<keyword evidence="7" id="KW-1048">Host nucleus</keyword>
<dbReference type="GO" id="GO:0016779">
    <property type="term" value="F:nucleotidyltransferase activity"/>
    <property type="evidence" value="ECO:0007669"/>
    <property type="project" value="UniProtKB-KW"/>
</dbReference>
<evidence type="ECO:0000256" key="11">
    <source>
        <dbReference type="ARBA" id="ARBA00022722"/>
    </source>
</evidence>
<keyword evidence="16" id="KW-0347">Helicase</keyword>
<dbReference type="GO" id="GO:0016787">
    <property type="term" value="F:hydrolase activity"/>
    <property type="evidence" value="ECO:0007669"/>
    <property type="project" value="UniProtKB-KW"/>
</dbReference>
<keyword evidence="10" id="KW-0235">DNA replication</keyword>
<sequence>MPAKRRVELREAAAARWCFTLNNPTDEEVAAVKAWNPSEYHYAIVGRERGEQGTPHLQGFIHMKKKGRLSALKKLLSRAHWEKARGSDEDNEEYCSKEGDVILTLGIPVKGNRSDLSGAVAAVKAGSRMADIARDFSEVYVKYGRGLRELALLIGQKPRDFKTELIVVTGPSGVGKSRYANEYPGTKFYKMKGEWWDGYSNEEVVVIDDFYGWIPFCELLRLSDRYPHKVPVKGSYVEFNSKVIIITSNTHPETWYNEEKCHTPALFRRINRWLMWDAWQFVDAPESVKKYPINY</sequence>
<evidence type="ECO:0000256" key="7">
    <source>
        <dbReference type="ARBA" id="ARBA00022562"/>
    </source>
</evidence>
<dbReference type="GO" id="GO:0003677">
    <property type="term" value="F:DNA binding"/>
    <property type="evidence" value="ECO:0007669"/>
    <property type="project" value="UniProtKB-KW"/>
</dbReference>
<keyword evidence="20" id="KW-0511">Multifunctional enzyme</keyword>